<evidence type="ECO:0000313" key="1">
    <source>
        <dbReference type="EMBL" id="CAH1202267.1"/>
    </source>
</evidence>
<evidence type="ECO:0008006" key="3">
    <source>
        <dbReference type="Google" id="ProtNLM"/>
    </source>
</evidence>
<reference evidence="1" key="1">
    <citation type="submission" date="2022-01" db="EMBL/GenBank/DDBJ databases">
        <authorList>
            <person name="Criscuolo A."/>
        </authorList>
    </citation>
    <scope>NUCLEOTIDE SEQUENCE</scope>
    <source>
        <strain evidence="1">CIP111891</strain>
    </source>
</reference>
<organism evidence="1 2">
    <name type="scientific">Paenibacillus allorhizoplanae</name>
    <dbReference type="NCBI Taxonomy" id="2905648"/>
    <lineage>
        <taxon>Bacteria</taxon>
        <taxon>Bacillati</taxon>
        <taxon>Bacillota</taxon>
        <taxon>Bacilli</taxon>
        <taxon>Bacillales</taxon>
        <taxon>Paenibacillaceae</taxon>
        <taxon>Paenibacillus</taxon>
    </lineage>
</organism>
<accession>A0ABN8GAU2</accession>
<proteinExistence type="predicted"/>
<name>A0ABN8GAU2_9BACL</name>
<sequence>MEYQYISENKIDHLSLHDSVIDKAYVNENELILEFDHLDVLVTHPLNPYPVAKSSGKAAIIFELFEMVQSILYDTSKKKG</sequence>
<comment type="caution">
    <text evidence="1">The sequence shown here is derived from an EMBL/GenBank/DDBJ whole genome shotgun (WGS) entry which is preliminary data.</text>
</comment>
<gene>
    <name evidence="1" type="ORF">PAECIP111891_02099</name>
</gene>
<protein>
    <recommendedName>
        <fullName evidence="3">DUF2283 domain-containing protein</fullName>
    </recommendedName>
</protein>
<evidence type="ECO:0000313" key="2">
    <source>
        <dbReference type="Proteomes" id="UP000838821"/>
    </source>
</evidence>
<keyword evidence="2" id="KW-1185">Reference proteome</keyword>
<dbReference type="Proteomes" id="UP000838821">
    <property type="component" value="Unassembled WGS sequence"/>
</dbReference>
<dbReference type="RefSeq" id="WP_236286839.1">
    <property type="nucleotide sequence ID" value="NZ_CAKMMW010000004.1"/>
</dbReference>
<dbReference type="EMBL" id="CAKMMW010000004">
    <property type="protein sequence ID" value="CAH1202267.1"/>
    <property type="molecule type" value="Genomic_DNA"/>
</dbReference>